<sequence length="159" mass="18761">MPNQEEKVIQGLIVFFINLCFMIPNVFAAEKNNAMPLFQHIFSVWTDAFNRKDLAGSCDLFSVHVEANYQGAPRKNYESICNGFKKVFQENRDYKYHFKLHQVYHSNDMASVRVTWYLQIYKHGKVISRTVDEGLDVFQRDKQGRWKIIYYLAYPSKSS</sequence>
<keyword evidence="1" id="KW-0812">Transmembrane</keyword>
<keyword evidence="1" id="KW-0472">Membrane</keyword>
<organism evidence="4 6">
    <name type="scientific">Legionella cincinnatiensis</name>
    <dbReference type="NCBI Taxonomy" id="28085"/>
    <lineage>
        <taxon>Bacteria</taxon>
        <taxon>Pseudomonadati</taxon>
        <taxon>Pseudomonadota</taxon>
        <taxon>Gammaproteobacteria</taxon>
        <taxon>Legionellales</taxon>
        <taxon>Legionellaceae</taxon>
        <taxon>Legionella</taxon>
    </lineage>
</organism>
<dbReference type="Pfam" id="PF12680">
    <property type="entry name" value="SnoaL_2"/>
    <property type="match status" value="1"/>
</dbReference>
<evidence type="ECO:0000313" key="4">
    <source>
        <dbReference type="EMBL" id="STX36202.1"/>
    </source>
</evidence>
<reference evidence="3 5" key="1">
    <citation type="submission" date="2015-11" db="EMBL/GenBank/DDBJ databases">
        <title>Genomic analysis of 38 Legionella species identifies large and diverse effector repertoires.</title>
        <authorList>
            <person name="Burstein D."/>
            <person name="Amaro F."/>
            <person name="Zusman T."/>
            <person name="Lifshitz Z."/>
            <person name="Cohen O."/>
            <person name="Gilbert J.A."/>
            <person name="Pupko T."/>
            <person name="Shuman H.A."/>
            <person name="Segal G."/>
        </authorList>
    </citation>
    <scope>NUCLEOTIDE SEQUENCE [LARGE SCALE GENOMIC DNA]</scope>
    <source>
        <strain evidence="3 5">CDC#72-OH-14</strain>
    </source>
</reference>
<reference evidence="4 6" key="2">
    <citation type="submission" date="2018-06" db="EMBL/GenBank/DDBJ databases">
        <authorList>
            <consortium name="Pathogen Informatics"/>
            <person name="Doyle S."/>
        </authorList>
    </citation>
    <scope>NUCLEOTIDE SEQUENCE [LARGE SCALE GENOMIC DNA]</scope>
    <source>
        <strain evidence="4 6">NCTC12438</strain>
    </source>
</reference>
<evidence type="ECO:0000313" key="5">
    <source>
        <dbReference type="Proteomes" id="UP000054854"/>
    </source>
</evidence>
<feature type="domain" description="SnoaL-like" evidence="2">
    <location>
        <begin position="45"/>
        <end position="146"/>
    </location>
</feature>
<proteinExistence type="predicted"/>
<dbReference type="InterPro" id="IPR037401">
    <property type="entry name" value="SnoaL-like"/>
</dbReference>
<keyword evidence="5" id="KW-1185">Reference proteome</keyword>
<dbReference type="AlphaFoldDB" id="A0A378IN40"/>
<evidence type="ECO:0000256" key="1">
    <source>
        <dbReference type="SAM" id="Phobius"/>
    </source>
</evidence>
<dbReference type="Proteomes" id="UP000255316">
    <property type="component" value="Unassembled WGS sequence"/>
</dbReference>
<evidence type="ECO:0000259" key="2">
    <source>
        <dbReference type="Pfam" id="PF12680"/>
    </source>
</evidence>
<dbReference type="InterPro" id="IPR032710">
    <property type="entry name" value="NTF2-like_dom_sf"/>
</dbReference>
<dbReference type="SUPFAM" id="SSF54427">
    <property type="entry name" value="NTF2-like"/>
    <property type="match status" value="1"/>
</dbReference>
<dbReference type="STRING" id="28085.Lcin_1990"/>
<gene>
    <name evidence="3" type="ORF">Lcin_1990</name>
    <name evidence="4" type="ORF">NCTC12438_02832</name>
</gene>
<evidence type="ECO:0000313" key="6">
    <source>
        <dbReference type="Proteomes" id="UP000255316"/>
    </source>
</evidence>
<name>A0A378IN40_9GAMM</name>
<dbReference type="EMBL" id="UGNX01000001">
    <property type="protein sequence ID" value="STX36202.1"/>
    <property type="molecule type" value="Genomic_DNA"/>
</dbReference>
<dbReference type="Gene3D" id="3.10.450.50">
    <property type="match status" value="1"/>
</dbReference>
<protein>
    <recommendedName>
        <fullName evidence="2">SnoaL-like domain-containing protein</fullName>
    </recommendedName>
</protein>
<dbReference type="EMBL" id="LNXX01000035">
    <property type="protein sequence ID" value="KTC83910.1"/>
    <property type="molecule type" value="Genomic_DNA"/>
</dbReference>
<dbReference type="RefSeq" id="WP_058465155.1">
    <property type="nucleotide sequence ID" value="NZ_CAAAHQ010000023.1"/>
</dbReference>
<keyword evidence="1" id="KW-1133">Transmembrane helix</keyword>
<feature type="transmembrane region" description="Helical" evidence="1">
    <location>
        <begin position="12"/>
        <end position="29"/>
    </location>
</feature>
<dbReference type="Proteomes" id="UP000054854">
    <property type="component" value="Unassembled WGS sequence"/>
</dbReference>
<accession>A0A378IN40</accession>
<evidence type="ECO:0000313" key="3">
    <source>
        <dbReference type="EMBL" id="KTC83910.1"/>
    </source>
</evidence>